<dbReference type="SMART" id="SM00257">
    <property type="entry name" value="LysM"/>
    <property type="match status" value="1"/>
</dbReference>
<dbReference type="InterPro" id="IPR016047">
    <property type="entry name" value="M23ase_b-sheet_dom"/>
</dbReference>
<organism evidence="2 3">
    <name type="scientific">Aphanothece hegewaldii CCALA 016</name>
    <dbReference type="NCBI Taxonomy" id="2107694"/>
    <lineage>
        <taxon>Bacteria</taxon>
        <taxon>Bacillati</taxon>
        <taxon>Cyanobacteriota</taxon>
        <taxon>Cyanophyceae</taxon>
        <taxon>Oscillatoriophycideae</taxon>
        <taxon>Chroococcales</taxon>
        <taxon>Aphanothecaceae</taxon>
        <taxon>Aphanothece</taxon>
    </lineage>
</organism>
<comment type="caution">
    <text evidence="2">The sequence shown here is derived from an EMBL/GenBank/DDBJ whole genome shotgun (WGS) entry which is preliminary data.</text>
</comment>
<dbReference type="EMBL" id="PXOH01000035">
    <property type="protein sequence ID" value="PSF32919.1"/>
    <property type="molecule type" value="Genomic_DNA"/>
</dbReference>
<dbReference type="CDD" id="cd00118">
    <property type="entry name" value="LysM"/>
    <property type="match status" value="1"/>
</dbReference>
<dbReference type="InterPro" id="IPR018392">
    <property type="entry name" value="LysM"/>
</dbReference>
<keyword evidence="3" id="KW-1185">Reference proteome</keyword>
<proteinExistence type="predicted"/>
<dbReference type="Pfam" id="PF01476">
    <property type="entry name" value="LysM"/>
    <property type="match status" value="1"/>
</dbReference>
<dbReference type="Pfam" id="PF01551">
    <property type="entry name" value="Peptidase_M23"/>
    <property type="match status" value="1"/>
</dbReference>
<reference evidence="2 3" key="1">
    <citation type="submission" date="2018-03" db="EMBL/GenBank/DDBJ databases">
        <title>The ancient ancestry and fast evolution of plastids.</title>
        <authorList>
            <person name="Moore K.R."/>
            <person name="Magnabosco C."/>
            <person name="Momper L."/>
            <person name="Gold D.A."/>
            <person name="Bosak T."/>
            <person name="Fournier G.P."/>
        </authorList>
    </citation>
    <scope>NUCLEOTIDE SEQUENCE [LARGE SCALE GENOMIC DNA]</scope>
    <source>
        <strain evidence="2 3">CCALA 016</strain>
    </source>
</reference>
<dbReference type="GO" id="GO:0004222">
    <property type="term" value="F:metalloendopeptidase activity"/>
    <property type="evidence" value="ECO:0007669"/>
    <property type="project" value="TreeGrafter"/>
</dbReference>
<dbReference type="CDD" id="cd12797">
    <property type="entry name" value="M23_peptidase"/>
    <property type="match status" value="1"/>
</dbReference>
<dbReference type="Gene3D" id="3.10.350.10">
    <property type="entry name" value="LysM domain"/>
    <property type="match status" value="1"/>
</dbReference>
<dbReference type="RefSeq" id="WP_106458874.1">
    <property type="nucleotide sequence ID" value="NZ_PXOH01000035.1"/>
</dbReference>
<dbReference type="AlphaFoldDB" id="A0A2T1LSF7"/>
<dbReference type="OrthoDB" id="507840at2"/>
<dbReference type="SUPFAM" id="SSF54106">
    <property type="entry name" value="LysM domain"/>
    <property type="match status" value="1"/>
</dbReference>
<sequence length="298" mass="33248">MITWLFFPFVIEQTFSFPMFQSNSWIAAQLNRTTQNTEGVNCPSPILSRLQRHRIISGETIVTIAQQYNLIPETLIRLNPSLQGGTIPVGQEILIPPFNGIRLEVPTGTSWQDLEAAYGVRADVLFEINGCQKQPKTVFIPGISWSPIGNSRNDDYTELSCYPLPSVAKIELDYGWQISPINQQNLFHSGLDLLAEIKTPVLAAASGTAIYVGSEENYGNLVIINHGSERQTRYAHLDKIQVKLGQTVKTGDVLGTVGMTGKPDVKVAHLHFEVRYQLPIGWVAQDPSIHLKMDKKMY</sequence>
<name>A0A2T1LSF7_9CHRO</name>
<evidence type="ECO:0000313" key="2">
    <source>
        <dbReference type="EMBL" id="PSF32919.1"/>
    </source>
</evidence>
<reference evidence="2 3" key="2">
    <citation type="submission" date="2018-03" db="EMBL/GenBank/DDBJ databases">
        <authorList>
            <person name="Keele B.F."/>
        </authorList>
    </citation>
    <scope>NUCLEOTIDE SEQUENCE [LARGE SCALE GENOMIC DNA]</scope>
    <source>
        <strain evidence="2 3">CCALA 016</strain>
    </source>
</reference>
<dbReference type="InterPro" id="IPR036779">
    <property type="entry name" value="LysM_dom_sf"/>
</dbReference>
<dbReference type="InterPro" id="IPR011055">
    <property type="entry name" value="Dup_hybrid_motif"/>
</dbReference>
<dbReference type="InterPro" id="IPR050570">
    <property type="entry name" value="Cell_wall_metabolism_enzyme"/>
</dbReference>
<accession>A0A2T1LSF7</accession>
<protein>
    <submittedName>
        <fullName evidence="2">Peptidase</fullName>
    </submittedName>
</protein>
<evidence type="ECO:0000259" key="1">
    <source>
        <dbReference type="PROSITE" id="PS51782"/>
    </source>
</evidence>
<dbReference type="Proteomes" id="UP000239001">
    <property type="component" value="Unassembled WGS sequence"/>
</dbReference>
<feature type="domain" description="LysM" evidence="1">
    <location>
        <begin position="51"/>
        <end position="95"/>
    </location>
</feature>
<dbReference type="Gene3D" id="2.70.70.10">
    <property type="entry name" value="Glucose Permease (Domain IIA)"/>
    <property type="match status" value="1"/>
</dbReference>
<dbReference type="SUPFAM" id="SSF51261">
    <property type="entry name" value="Duplicated hybrid motif"/>
    <property type="match status" value="1"/>
</dbReference>
<dbReference type="PANTHER" id="PTHR21666">
    <property type="entry name" value="PEPTIDASE-RELATED"/>
    <property type="match status" value="1"/>
</dbReference>
<dbReference type="PANTHER" id="PTHR21666:SF290">
    <property type="entry name" value="PEPTIDASE M23 DOMAIN PROTEIN"/>
    <property type="match status" value="1"/>
</dbReference>
<gene>
    <name evidence="2" type="ORF">C7H19_20975</name>
</gene>
<evidence type="ECO:0000313" key="3">
    <source>
        <dbReference type="Proteomes" id="UP000239001"/>
    </source>
</evidence>
<dbReference type="PROSITE" id="PS51782">
    <property type="entry name" value="LYSM"/>
    <property type="match status" value="1"/>
</dbReference>